<dbReference type="AlphaFoldDB" id="A0AAQ3U2N1"/>
<dbReference type="Proteomes" id="UP001341281">
    <property type="component" value="Chromosome 07"/>
</dbReference>
<keyword evidence="2" id="KW-1185">Reference proteome</keyword>
<protein>
    <submittedName>
        <fullName evidence="1">Uncharacterized protein</fullName>
    </submittedName>
</protein>
<proteinExistence type="predicted"/>
<name>A0AAQ3U2N1_PASNO</name>
<reference evidence="1 2" key="1">
    <citation type="submission" date="2024-02" db="EMBL/GenBank/DDBJ databases">
        <title>High-quality chromosome-scale genome assembly of Pensacola bahiagrass (Paspalum notatum Flugge var. saurae).</title>
        <authorList>
            <person name="Vega J.M."/>
            <person name="Podio M."/>
            <person name="Orjuela J."/>
            <person name="Siena L.A."/>
            <person name="Pessino S.C."/>
            <person name="Combes M.C."/>
            <person name="Mariac C."/>
            <person name="Albertini E."/>
            <person name="Pupilli F."/>
            <person name="Ortiz J.P.A."/>
            <person name="Leblanc O."/>
        </authorList>
    </citation>
    <scope>NUCLEOTIDE SEQUENCE [LARGE SCALE GENOMIC DNA]</scope>
    <source>
        <strain evidence="1">R1</strain>
        <tissue evidence="1">Leaf</tissue>
    </source>
</reference>
<gene>
    <name evidence="1" type="ORF">U9M48_030259</name>
</gene>
<dbReference type="EMBL" id="CP144751">
    <property type="protein sequence ID" value="WVZ83079.1"/>
    <property type="molecule type" value="Genomic_DNA"/>
</dbReference>
<sequence>MDTEYRSALLQRQSWEEARSLPLLADGFHVRCDVAAVPPPTLHWHLGGLLASRPVVGGDVT</sequence>
<accession>A0AAQ3U2N1</accession>
<evidence type="ECO:0000313" key="1">
    <source>
        <dbReference type="EMBL" id="WVZ83079.1"/>
    </source>
</evidence>
<organism evidence="1 2">
    <name type="scientific">Paspalum notatum var. saurae</name>
    <dbReference type="NCBI Taxonomy" id="547442"/>
    <lineage>
        <taxon>Eukaryota</taxon>
        <taxon>Viridiplantae</taxon>
        <taxon>Streptophyta</taxon>
        <taxon>Embryophyta</taxon>
        <taxon>Tracheophyta</taxon>
        <taxon>Spermatophyta</taxon>
        <taxon>Magnoliopsida</taxon>
        <taxon>Liliopsida</taxon>
        <taxon>Poales</taxon>
        <taxon>Poaceae</taxon>
        <taxon>PACMAD clade</taxon>
        <taxon>Panicoideae</taxon>
        <taxon>Andropogonodae</taxon>
        <taxon>Paspaleae</taxon>
        <taxon>Paspalinae</taxon>
        <taxon>Paspalum</taxon>
    </lineage>
</organism>
<evidence type="ECO:0000313" key="2">
    <source>
        <dbReference type="Proteomes" id="UP001341281"/>
    </source>
</evidence>